<dbReference type="Gene3D" id="1.20.1540.10">
    <property type="entry name" value="Rhomboid-like"/>
    <property type="match status" value="1"/>
</dbReference>
<feature type="transmembrane region" description="Helical" evidence="5">
    <location>
        <begin position="167"/>
        <end position="189"/>
    </location>
</feature>
<dbReference type="Proteomes" id="UP000320176">
    <property type="component" value="Unassembled WGS sequence"/>
</dbReference>
<keyword evidence="8" id="KW-1185">Reference proteome</keyword>
<feature type="transmembrane region" description="Helical" evidence="5">
    <location>
        <begin position="74"/>
        <end position="91"/>
    </location>
</feature>
<dbReference type="PANTHER" id="PTHR43066">
    <property type="entry name" value="RHOMBOID-RELATED PROTEIN"/>
    <property type="match status" value="1"/>
</dbReference>
<evidence type="ECO:0000256" key="2">
    <source>
        <dbReference type="ARBA" id="ARBA00022692"/>
    </source>
</evidence>
<name>A0A5C6ANN9_9BACT</name>
<evidence type="ECO:0000256" key="1">
    <source>
        <dbReference type="ARBA" id="ARBA00004141"/>
    </source>
</evidence>
<evidence type="ECO:0000256" key="5">
    <source>
        <dbReference type="SAM" id="Phobius"/>
    </source>
</evidence>
<dbReference type="RefSeq" id="WP_146521416.1">
    <property type="nucleotide sequence ID" value="NZ_CP151726.1"/>
</dbReference>
<dbReference type="EMBL" id="SJPN01000005">
    <property type="protein sequence ID" value="TWU00869.1"/>
    <property type="molecule type" value="Genomic_DNA"/>
</dbReference>
<dbReference type="InterPro" id="IPR022764">
    <property type="entry name" value="Peptidase_S54_rhomboid_dom"/>
</dbReference>
<dbReference type="AlphaFoldDB" id="A0A5C6ANN9"/>
<keyword evidence="4 5" id="KW-0472">Membrane</keyword>
<dbReference type="Pfam" id="PF01694">
    <property type="entry name" value="Rhomboid"/>
    <property type="match status" value="1"/>
</dbReference>
<evidence type="ECO:0000313" key="7">
    <source>
        <dbReference type="EMBL" id="TWU00869.1"/>
    </source>
</evidence>
<evidence type="ECO:0000313" key="8">
    <source>
        <dbReference type="Proteomes" id="UP000320176"/>
    </source>
</evidence>
<evidence type="ECO:0000259" key="6">
    <source>
        <dbReference type="Pfam" id="PF01694"/>
    </source>
</evidence>
<dbReference type="GO" id="GO:0004252">
    <property type="term" value="F:serine-type endopeptidase activity"/>
    <property type="evidence" value="ECO:0007669"/>
    <property type="project" value="InterPro"/>
</dbReference>
<dbReference type="InterPro" id="IPR035952">
    <property type="entry name" value="Rhomboid-like_sf"/>
</dbReference>
<gene>
    <name evidence="7" type="ORF">Pla52n_42380</name>
</gene>
<evidence type="ECO:0000256" key="4">
    <source>
        <dbReference type="ARBA" id="ARBA00023136"/>
    </source>
</evidence>
<reference evidence="7 8" key="1">
    <citation type="submission" date="2019-02" db="EMBL/GenBank/DDBJ databases">
        <title>Deep-cultivation of Planctomycetes and their phenomic and genomic characterization uncovers novel biology.</title>
        <authorList>
            <person name="Wiegand S."/>
            <person name="Jogler M."/>
            <person name="Boedeker C."/>
            <person name="Pinto D."/>
            <person name="Vollmers J."/>
            <person name="Rivas-Marin E."/>
            <person name="Kohn T."/>
            <person name="Peeters S.H."/>
            <person name="Heuer A."/>
            <person name="Rast P."/>
            <person name="Oberbeckmann S."/>
            <person name="Bunk B."/>
            <person name="Jeske O."/>
            <person name="Meyerdierks A."/>
            <person name="Storesund J.E."/>
            <person name="Kallscheuer N."/>
            <person name="Luecker S."/>
            <person name="Lage O.M."/>
            <person name="Pohl T."/>
            <person name="Merkel B.J."/>
            <person name="Hornburger P."/>
            <person name="Mueller R.-W."/>
            <person name="Bruemmer F."/>
            <person name="Labrenz M."/>
            <person name="Spormann A.M."/>
            <person name="Op Den Camp H."/>
            <person name="Overmann J."/>
            <person name="Amann R."/>
            <person name="Jetten M.S.M."/>
            <person name="Mascher T."/>
            <person name="Medema M.H."/>
            <person name="Devos D.P."/>
            <person name="Kaster A.-K."/>
            <person name="Ovreas L."/>
            <person name="Rohde M."/>
            <person name="Galperin M.Y."/>
            <person name="Jogler C."/>
        </authorList>
    </citation>
    <scope>NUCLEOTIDE SEQUENCE [LARGE SCALE GENOMIC DNA]</scope>
    <source>
        <strain evidence="7 8">Pla52n</strain>
    </source>
</reference>
<accession>A0A5C6ANN9</accession>
<organism evidence="7 8">
    <name type="scientific">Stieleria varia</name>
    <dbReference type="NCBI Taxonomy" id="2528005"/>
    <lineage>
        <taxon>Bacteria</taxon>
        <taxon>Pseudomonadati</taxon>
        <taxon>Planctomycetota</taxon>
        <taxon>Planctomycetia</taxon>
        <taxon>Pirellulales</taxon>
        <taxon>Pirellulaceae</taxon>
        <taxon>Stieleria</taxon>
    </lineage>
</organism>
<dbReference type="SUPFAM" id="SSF144091">
    <property type="entry name" value="Rhomboid-like"/>
    <property type="match status" value="1"/>
</dbReference>
<proteinExistence type="predicted"/>
<feature type="transmembrane region" description="Helical" evidence="5">
    <location>
        <begin position="128"/>
        <end position="146"/>
    </location>
</feature>
<dbReference type="GO" id="GO:0016020">
    <property type="term" value="C:membrane"/>
    <property type="evidence" value="ECO:0007669"/>
    <property type="project" value="UniProtKB-SubCell"/>
</dbReference>
<dbReference type="PANTHER" id="PTHR43066:SF5">
    <property type="entry name" value="RHOMBOID-LIKE PROTEIN 11, CHLOROPLASTIC-RELATED"/>
    <property type="match status" value="1"/>
</dbReference>
<dbReference type="OrthoDB" id="267668at2"/>
<keyword evidence="3 5" id="KW-1133">Transmembrane helix</keyword>
<keyword evidence="2 5" id="KW-0812">Transmembrane</keyword>
<comment type="subcellular location">
    <subcellularLocation>
        <location evidence="1">Membrane</location>
        <topology evidence="1">Multi-pass membrane protein</topology>
    </subcellularLocation>
</comment>
<keyword evidence="7" id="KW-0378">Hydrolase</keyword>
<feature type="transmembrane region" description="Helical" evidence="5">
    <location>
        <begin position="12"/>
        <end position="34"/>
    </location>
</feature>
<feature type="transmembrane region" description="Helical" evidence="5">
    <location>
        <begin position="103"/>
        <end position="122"/>
    </location>
</feature>
<feature type="domain" description="Peptidase S54 rhomboid" evidence="6">
    <location>
        <begin position="62"/>
        <end position="213"/>
    </location>
</feature>
<dbReference type="GO" id="GO:0006508">
    <property type="term" value="P:proteolysis"/>
    <property type="evidence" value="ECO:0007669"/>
    <property type="project" value="UniProtKB-KW"/>
</dbReference>
<sequence length="415" mass="46545">MLLPYGTDAPLYHYPVTTVVCILINVAMFLVTGMGQSFGFCPLLTESDFRYLALEFDQINPIQWVTAAFMHASWMHLVGNMVFLWCFGIVVEGKIGALKFAGLYLCIALADGAIGQIPMYFISGEGCALGASGVIFALMAVALIWAPENDIHCVFWWRYLYTRQVDLPIYAFAGFYFALQLIPLAIFGVRMSSELLHLMGMSVGFPFAIVMLRRGWVDCEGWDLFSRYHDRTKGSSKKLETILGEARERASGQQALNLIRSNPAAFNPPAQATAAAKQWTPEVAPCDVEFEFQFCWALDASDLDGAQRNYDELVRLDRTGEIDIATLVKFVDLLASHKRYRDSLAPLSILARRRGTIGHLAALRMAKIYLRVLRDSKAAQRVLSEMRAPWAPKINQKRNQIILQIQSTGYTDQPT</sequence>
<protein>
    <submittedName>
        <fullName evidence="7">Intramembrane serine protease GlpG</fullName>
    </submittedName>
</protein>
<keyword evidence="7" id="KW-0645">Protease</keyword>
<evidence type="ECO:0000256" key="3">
    <source>
        <dbReference type="ARBA" id="ARBA00022989"/>
    </source>
</evidence>
<comment type="caution">
    <text evidence="7">The sequence shown here is derived from an EMBL/GenBank/DDBJ whole genome shotgun (WGS) entry which is preliminary data.</text>
</comment>